<dbReference type="RefSeq" id="WP_184963234.1">
    <property type="nucleotide sequence ID" value="NZ_BAAAWF010000083.1"/>
</dbReference>
<dbReference type="EMBL" id="JACHJK010000003">
    <property type="protein sequence ID" value="MBB5926483.1"/>
    <property type="molecule type" value="Genomic_DNA"/>
</dbReference>
<sequence>MTTETKDLFIEDHDLLIDPILEGVMEFPEHSSITNSLIGFHKDFGTILTGFERGYARVTVEIHTEQPPLNTDDWDDVLDISADLKRGRSFVASYDTAFTTNLAFDGPGTYRIRAHARGRAGTKNARLARRPRPSRTSPPHETYLVQVWKAPAAAEQIHKSSSHSALPAADYTGPSTSPYQPAVDAPKIHCEGGGIVLVRTCFTAPQAWNDLVDFVDNGFEEGGCIDVTPIDNSAYDGLTEDQLRTLVDRNEDDWPHHSVLLVADHRALASPDLPLLAVDNPPGEPSPSFRIPREYLEDFVVNMDLGNTDFREWSRDAGDEGIYRETADDV</sequence>
<protein>
    <recommendedName>
        <fullName evidence="1">DUF6924 domain-containing protein</fullName>
    </recommendedName>
</protein>
<name>A0A7W9PR97_9ACTN</name>
<organism evidence="2 3">
    <name type="scientific">Streptomyces echinatus</name>
    <dbReference type="NCBI Taxonomy" id="67293"/>
    <lineage>
        <taxon>Bacteria</taxon>
        <taxon>Bacillati</taxon>
        <taxon>Actinomycetota</taxon>
        <taxon>Actinomycetes</taxon>
        <taxon>Kitasatosporales</taxon>
        <taxon>Streptomycetaceae</taxon>
        <taxon>Streptomyces</taxon>
    </lineage>
</organism>
<dbReference type="AlphaFoldDB" id="A0A7W9PR97"/>
<gene>
    <name evidence="2" type="ORF">FHS34_001939</name>
</gene>
<keyword evidence="3" id="KW-1185">Reference proteome</keyword>
<comment type="caution">
    <text evidence="2">The sequence shown here is derived from an EMBL/GenBank/DDBJ whole genome shotgun (WGS) entry which is preliminary data.</text>
</comment>
<evidence type="ECO:0000313" key="3">
    <source>
        <dbReference type="Proteomes" id="UP000585836"/>
    </source>
</evidence>
<dbReference type="InterPro" id="IPR053832">
    <property type="entry name" value="DUF6924"/>
</dbReference>
<evidence type="ECO:0000259" key="1">
    <source>
        <dbReference type="Pfam" id="PF21962"/>
    </source>
</evidence>
<dbReference type="Proteomes" id="UP000585836">
    <property type="component" value="Unassembled WGS sequence"/>
</dbReference>
<dbReference type="Pfam" id="PF21962">
    <property type="entry name" value="DUF6924"/>
    <property type="match status" value="1"/>
</dbReference>
<proteinExistence type="predicted"/>
<feature type="domain" description="DUF6924" evidence="1">
    <location>
        <begin position="196"/>
        <end position="325"/>
    </location>
</feature>
<evidence type="ECO:0000313" key="2">
    <source>
        <dbReference type="EMBL" id="MBB5926483.1"/>
    </source>
</evidence>
<accession>A0A7W9PR97</accession>
<reference evidence="2 3" key="1">
    <citation type="submission" date="2020-08" db="EMBL/GenBank/DDBJ databases">
        <title>Genomic Encyclopedia of Type Strains, Phase III (KMG-III): the genomes of soil and plant-associated and newly described type strains.</title>
        <authorList>
            <person name="Whitman W."/>
        </authorList>
    </citation>
    <scope>NUCLEOTIDE SEQUENCE [LARGE SCALE GENOMIC DNA]</scope>
    <source>
        <strain evidence="2 3">CECT 3313</strain>
    </source>
</reference>